<dbReference type="GO" id="GO:0046872">
    <property type="term" value="F:metal ion binding"/>
    <property type="evidence" value="ECO:0007669"/>
    <property type="project" value="UniProtKB-KW"/>
</dbReference>
<comment type="similarity">
    <text evidence="4">Belongs to the cyclic nucleotide phosphodiesterase class-III family.</text>
</comment>
<dbReference type="Gene3D" id="3.60.21.10">
    <property type="match status" value="1"/>
</dbReference>
<dbReference type="RefSeq" id="WP_184988910.1">
    <property type="nucleotide sequence ID" value="NZ_BOMK01000029.1"/>
</dbReference>
<dbReference type="GO" id="GO:0004112">
    <property type="term" value="F:cyclic-nucleotide phosphodiesterase activity"/>
    <property type="evidence" value="ECO:0007669"/>
    <property type="project" value="InterPro"/>
</dbReference>
<feature type="domain" description="Calcineurin-like phosphoesterase" evidence="5">
    <location>
        <begin position="5"/>
        <end position="186"/>
    </location>
</feature>
<protein>
    <submittedName>
        <fullName evidence="6">3',5'-cyclic AMP phosphodiesterase CpdA</fullName>
    </submittedName>
</protein>
<dbReference type="AlphaFoldDB" id="A0A7W7HS37"/>
<dbReference type="PANTHER" id="PTHR42988:SF2">
    <property type="entry name" value="CYCLIC NUCLEOTIDE PHOSPHODIESTERASE CBUA0032-RELATED"/>
    <property type="match status" value="1"/>
</dbReference>
<evidence type="ECO:0000256" key="3">
    <source>
        <dbReference type="ARBA" id="ARBA00023004"/>
    </source>
</evidence>
<keyword evidence="2" id="KW-0378">Hydrolase</keyword>
<keyword evidence="7" id="KW-1185">Reference proteome</keyword>
<evidence type="ECO:0000256" key="1">
    <source>
        <dbReference type="ARBA" id="ARBA00022723"/>
    </source>
</evidence>
<gene>
    <name evidence="6" type="ORF">BJ971_000330</name>
</gene>
<dbReference type="InterPro" id="IPR004843">
    <property type="entry name" value="Calcineurin-like_PHP"/>
</dbReference>
<dbReference type="PANTHER" id="PTHR42988">
    <property type="entry name" value="PHOSPHOHYDROLASE"/>
    <property type="match status" value="1"/>
</dbReference>
<dbReference type="EMBL" id="JACHNH010000001">
    <property type="protein sequence ID" value="MBB4759774.1"/>
    <property type="molecule type" value="Genomic_DNA"/>
</dbReference>
<evidence type="ECO:0000313" key="6">
    <source>
        <dbReference type="EMBL" id="MBB4759774.1"/>
    </source>
</evidence>
<name>A0A7W7HS37_9ACTN</name>
<evidence type="ECO:0000259" key="5">
    <source>
        <dbReference type="Pfam" id="PF00149"/>
    </source>
</evidence>
<dbReference type="CDD" id="cd07402">
    <property type="entry name" value="MPP_GpdQ"/>
    <property type="match status" value="1"/>
</dbReference>
<dbReference type="Proteomes" id="UP000578112">
    <property type="component" value="Unassembled WGS sequence"/>
</dbReference>
<reference evidence="6 7" key="1">
    <citation type="submission" date="2020-08" db="EMBL/GenBank/DDBJ databases">
        <title>Sequencing the genomes of 1000 actinobacteria strains.</title>
        <authorList>
            <person name="Klenk H.-P."/>
        </authorList>
    </citation>
    <scope>NUCLEOTIDE SEQUENCE [LARGE SCALE GENOMIC DNA]</scope>
    <source>
        <strain evidence="6 7">DSM 43149</strain>
    </source>
</reference>
<dbReference type="InterPro" id="IPR050884">
    <property type="entry name" value="CNP_phosphodiesterase-III"/>
</dbReference>
<sequence length="253" mass="26798">MTSFIAQLSDSHITTGPLGGGPAAGLQLALSRVMALDPLPDCVVITGDLTDHGRPDEYAALLEIIGSFPLPLHLTTGNHDDRDAMLDAVGGEAYYSVDYPEFTLVALDSLIPGSPAGRLGDAQLSWLDEVLRRRPDVPALVGLHHPPMPVGIRFLDGMRLLDGDDLRKVVAGHPHVARVMAGHVHRSITAGFAGSVLTVAPSLWRQAGLLFGSDEPPGYIAEPTGFLLHMIEGDDCVTHSVQVSHTAALLGAY</sequence>
<keyword evidence="3" id="KW-0408">Iron</keyword>
<dbReference type="Pfam" id="PF00149">
    <property type="entry name" value="Metallophos"/>
    <property type="match status" value="1"/>
</dbReference>
<keyword evidence="1" id="KW-0479">Metal-binding</keyword>
<proteinExistence type="inferred from homology"/>
<dbReference type="InterPro" id="IPR029052">
    <property type="entry name" value="Metallo-depent_PP-like"/>
</dbReference>
<organism evidence="6 7">
    <name type="scientific">Actinoplanes digitatis</name>
    <dbReference type="NCBI Taxonomy" id="1868"/>
    <lineage>
        <taxon>Bacteria</taxon>
        <taxon>Bacillati</taxon>
        <taxon>Actinomycetota</taxon>
        <taxon>Actinomycetes</taxon>
        <taxon>Micromonosporales</taxon>
        <taxon>Micromonosporaceae</taxon>
        <taxon>Actinoplanes</taxon>
    </lineage>
</organism>
<evidence type="ECO:0000313" key="7">
    <source>
        <dbReference type="Proteomes" id="UP000578112"/>
    </source>
</evidence>
<dbReference type="InterPro" id="IPR026575">
    <property type="entry name" value="GpdQ/CpdA-like"/>
</dbReference>
<evidence type="ECO:0000256" key="4">
    <source>
        <dbReference type="ARBA" id="ARBA00025742"/>
    </source>
</evidence>
<evidence type="ECO:0000256" key="2">
    <source>
        <dbReference type="ARBA" id="ARBA00022801"/>
    </source>
</evidence>
<comment type="caution">
    <text evidence="6">The sequence shown here is derived from an EMBL/GenBank/DDBJ whole genome shotgun (WGS) entry which is preliminary data.</text>
</comment>
<dbReference type="SUPFAM" id="SSF56300">
    <property type="entry name" value="Metallo-dependent phosphatases"/>
    <property type="match status" value="1"/>
</dbReference>
<accession>A0A7W7HS37</accession>